<name>A0AA39GZN6_9BILA</name>
<dbReference type="Proteomes" id="UP001175271">
    <property type="component" value="Unassembled WGS sequence"/>
</dbReference>
<evidence type="ECO:0008006" key="3">
    <source>
        <dbReference type="Google" id="ProtNLM"/>
    </source>
</evidence>
<dbReference type="EMBL" id="JAUCMV010000005">
    <property type="protein sequence ID" value="KAK0395052.1"/>
    <property type="molecule type" value="Genomic_DNA"/>
</dbReference>
<evidence type="ECO:0000313" key="1">
    <source>
        <dbReference type="EMBL" id="KAK0395052.1"/>
    </source>
</evidence>
<organism evidence="1 2">
    <name type="scientific">Steinernema hermaphroditum</name>
    <dbReference type="NCBI Taxonomy" id="289476"/>
    <lineage>
        <taxon>Eukaryota</taxon>
        <taxon>Metazoa</taxon>
        <taxon>Ecdysozoa</taxon>
        <taxon>Nematoda</taxon>
        <taxon>Chromadorea</taxon>
        <taxon>Rhabditida</taxon>
        <taxon>Tylenchina</taxon>
        <taxon>Panagrolaimomorpha</taxon>
        <taxon>Strongyloidoidea</taxon>
        <taxon>Steinernematidae</taxon>
        <taxon>Steinernema</taxon>
    </lineage>
</organism>
<dbReference type="InterPro" id="IPR016024">
    <property type="entry name" value="ARM-type_fold"/>
</dbReference>
<protein>
    <recommendedName>
        <fullName evidence="3">MIF4G domain-containing protein</fullName>
    </recommendedName>
</protein>
<reference evidence="1" key="1">
    <citation type="submission" date="2023-06" db="EMBL/GenBank/DDBJ databases">
        <title>Genomic analysis of the entomopathogenic nematode Steinernema hermaphroditum.</title>
        <authorList>
            <person name="Schwarz E.M."/>
            <person name="Heppert J.K."/>
            <person name="Baniya A."/>
            <person name="Schwartz H.T."/>
            <person name="Tan C.-H."/>
            <person name="Antoshechkin I."/>
            <person name="Sternberg P.W."/>
            <person name="Goodrich-Blair H."/>
            <person name="Dillman A.R."/>
        </authorList>
    </citation>
    <scope>NUCLEOTIDE SEQUENCE</scope>
    <source>
        <strain evidence="1">PS9179</strain>
        <tissue evidence="1">Whole animal</tissue>
    </source>
</reference>
<evidence type="ECO:0000313" key="2">
    <source>
        <dbReference type="Proteomes" id="UP001175271"/>
    </source>
</evidence>
<sequence length="755" mass="84325">MESAVLSETGKNEEDGVPVLKPCLQKLLTDPALTDYLERNSLVKHVLTTLPRHAECSLSYMGINPYAKPFVPANKQNKMTYADWSDPESATQRAGRNSFGGLDSESAQTVIVPTLQLPATCSIVVEKFDSDEAMFANMKATRARTELDVEISQDQMAYNSNRNPNGNGRPTNFNEPNLFDDDPEYASYIMPISQVPYSSTQNLFANGSFGRGDLPNGHESTSSSLPSHQFRFNANAAPFVPRGIGAPSQVGVSNQGWRRDAYFGGQSDWMERDMFAMQQNQAPPFINRPATTQRRNIYGPQYSQATLDNINVYRPAQDRMQPQHSGFDGLGGSSFDNGGMFQPAARNNFIDMNSMSISFSSDPAVLQQQMEAAGLSVRFDTDLVFSEALTEQMNRQPYGDVFREICVGLEQLCRTDIPDNQCVDWDVAIKGCVHNLANMCNQHNASPHTVRELCCTIIKMIYESVFLKPGTSKRLAELVGNLIFYVPYFREDLLMQVSQIRLAQPTNVADVAETIVFLSHVYSKLVKIQIASPRLAMHIIFFITAIIEIKPITDEHFAPIVSVLKSIGEFLDQHDDVKLRLNVVLTNVLGYAIGCQQTVSARTRTEVQEIIKIREDGWISAKYRDFERSMFEEAAVLTEAEQRFLDSEIDRNTPEVSEGLDDDIQADFEKFIHASARDTALGVVNSCLEELSIDGNDSKLAEKTASKSHVRDLRSATPFSVVHERDARQRQLTKDSTCRKYCCVHYYGNGSGAPK</sequence>
<proteinExistence type="predicted"/>
<dbReference type="AlphaFoldDB" id="A0AA39GZN6"/>
<dbReference type="Gene3D" id="1.25.40.180">
    <property type="match status" value="1"/>
</dbReference>
<dbReference type="SUPFAM" id="SSF48371">
    <property type="entry name" value="ARM repeat"/>
    <property type="match status" value="1"/>
</dbReference>
<comment type="caution">
    <text evidence="1">The sequence shown here is derived from an EMBL/GenBank/DDBJ whole genome shotgun (WGS) entry which is preliminary data.</text>
</comment>
<keyword evidence="2" id="KW-1185">Reference proteome</keyword>
<accession>A0AA39GZN6</accession>
<gene>
    <name evidence="1" type="ORF">QR680_001089</name>
</gene>